<dbReference type="OrthoDB" id="676979at2759"/>
<protein>
    <submittedName>
        <fullName evidence="1">Uncharacterized protein</fullName>
    </submittedName>
</protein>
<dbReference type="EMBL" id="KL670016">
    <property type="protein sequence ID" value="KFW77684.1"/>
    <property type="molecule type" value="Genomic_DNA"/>
</dbReference>
<name>A0A093S439_9PASS</name>
<dbReference type="AlphaFoldDB" id="A0A093S439"/>
<keyword evidence="2" id="KW-1185">Reference proteome</keyword>
<organism evidence="1 2">
    <name type="scientific">Manacus vitellinus</name>
    <name type="common">golden-collared manakin</name>
    <dbReference type="NCBI Taxonomy" id="328815"/>
    <lineage>
        <taxon>Eukaryota</taxon>
        <taxon>Metazoa</taxon>
        <taxon>Chordata</taxon>
        <taxon>Craniata</taxon>
        <taxon>Vertebrata</taxon>
        <taxon>Euteleostomi</taxon>
        <taxon>Archelosauria</taxon>
        <taxon>Archosauria</taxon>
        <taxon>Dinosauria</taxon>
        <taxon>Saurischia</taxon>
        <taxon>Theropoda</taxon>
        <taxon>Coelurosauria</taxon>
        <taxon>Aves</taxon>
        <taxon>Neognathae</taxon>
        <taxon>Neoaves</taxon>
        <taxon>Telluraves</taxon>
        <taxon>Australaves</taxon>
        <taxon>Passeriformes</taxon>
        <taxon>Pipridae</taxon>
        <taxon>Manacus</taxon>
    </lineage>
</organism>
<sequence>RCLQTGQQEQASQASKVILNHEEEGENCSLTDSSEDEFRKAYDEDLVERISLDSSCHSSLSKSSS</sequence>
<accession>A0A093S439</accession>
<evidence type="ECO:0000313" key="2">
    <source>
        <dbReference type="Proteomes" id="UP000053258"/>
    </source>
</evidence>
<feature type="non-terminal residue" evidence="1">
    <location>
        <position position="1"/>
    </location>
</feature>
<proteinExistence type="predicted"/>
<reference evidence="1 2" key="1">
    <citation type="submission" date="2014-06" db="EMBL/GenBank/DDBJ databases">
        <title>Genome evolution of avian class.</title>
        <authorList>
            <person name="Zhang G."/>
            <person name="Li C."/>
        </authorList>
    </citation>
    <scope>NUCLEOTIDE SEQUENCE [LARGE SCALE GENOMIC DNA]</scope>
    <source>
        <strain evidence="1">BGI_N305</strain>
    </source>
</reference>
<evidence type="ECO:0000313" key="1">
    <source>
        <dbReference type="EMBL" id="KFW77684.1"/>
    </source>
</evidence>
<dbReference type="Proteomes" id="UP000053258">
    <property type="component" value="Unassembled WGS sequence"/>
</dbReference>
<gene>
    <name evidence="1" type="ORF">N305_03422</name>
</gene>
<feature type="non-terminal residue" evidence="1">
    <location>
        <position position="65"/>
    </location>
</feature>